<dbReference type="SMART" id="SM00382">
    <property type="entry name" value="AAA"/>
    <property type="match status" value="1"/>
</dbReference>
<evidence type="ECO:0000313" key="4">
    <source>
        <dbReference type="Proteomes" id="UP000030151"/>
    </source>
</evidence>
<name>A0A0A1V797_9HYPO</name>
<dbReference type="eggNOG" id="KOG1968">
    <property type="taxonomic scope" value="Eukaryota"/>
</dbReference>
<feature type="compositionally biased region" description="Polar residues" evidence="1">
    <location>
        <begin position="33"/>
        <end position="46"/>
    </location>
</feature>
<feature type="region of interest" description="Disordered" evidence="1">
    <location>
        <begin position="147"/>
        <end position="184"/>
    </location>
</feature>
<dbReference type="PANTHER" id="PTHR23389">
    <property type="entry name" value="CHROMOSOME TRANSMISSION FIDELITY FACTOR 18"/>
    <property type="match status" value="1"/>
</dbReference>
<dbReference type="InterPro" id="IPR003593">
    <property type="entry name" value="AAA+_ATPase"/>
</dbReference>
<dbReference type="PANTHER" id="PTHR23389:SF21">
    <property type="entry name" value="ATPASE FAMILY AAA DOMAIN-CONTAINING PROTEIN 5"/>
    <property type="match status" value="1"/>
</dbReference>
<reference evidence="3 4" key="1">
    <citation type="submission" date="2014-02" db="EMBL/GenBank/DDBJ databases">
        <title>The genome sequence of the entomopathogenic fungus Metarhizium robertsii ARSEF 2575.</title>
        <authorList>
            <person name="Giuliano Garisto Donzelli B."/>
            <person name="Roe B.A."/>
            <person name="Macmil S.L."/>
            <person name="Krasnoff S.B."/>
            <person name="Gibson D.M."/>
        </authorList>
    </citation>
    <scope>NUCLEOTIDE SEQUENCE [LARGE SCALE GENOMIC DNA]</scope>
    <source>
        <strain evidence="3 4">ARSEF 2575</strain>
    </source>
</reference>
<feature type="compositionally biased region" description="Polar residues" evidence="1">
    <location>
        <begin position="256"/>
        <end position="280"/>
    </location>
</feature>
<dbReference type="Pfam" id="PF00004">
    <property type="entry name" value="AAA"/>
    <property type="match status" value="1"/>
</dbReference>
<dbReference type="AlphaFoldDB" id="A0A0A1V797"/>
<proteinExistence type="predicted"/>
<protein>
    <submittedName>
        <fullName evidence="3">ATPase (AAA) domain protein</fullName>
    </submittedName>
</protein>
<dbReference type="OrthoDB" id="9996895at2759"/>
<evidence type="ECO:0000259" key="2">
    <source>
        <dbReference type="SMART" id="SM00382"/>
    </source>
</evidence>
<sequence>MGRNGIGEPSSRKLHPFFANGASGLISTTSTSNDTPNTRLGSSDISTPVIDAGDDGHPTRKYKSDLASQYERDTGPQQLSHAADAPGAALTRPLSGSAQRLPPSKITGQDTCMSTKNQYELQYLSTPSNMTNKPLNDITQCALPTTSMDQSERNAPPQAKKVLRLNPRTGTLGSPPKTKQKSKRSLIVCIKYGRDEKSRSEIGEKVTRVLDGSLQLPETPTEQRPHKSVTKTSDIIVKSSTSTKGTHPFFSGKPNPRSSTPIQSTDSATRSPAQKNSVFMSTPVSPRRPRNSSSSTNVTAVSQFGIRPRGTKVPGAKHPMWPAQGMSHVRGNSFRPLCTTECRVETGGYKKFKGQVTTIGPNESVLAAVADRLDVAGVRRSLPQDNDAFNSAPAELRIPQKRCESGSKLQRRIRPQLTITSPLALAGIEDPCLDELAGPPPTLAHPAISRHYVSLGTHLSAYDRSTCEGSSWNQKYAPVSAAQVLQKSKDALHIKQWLEGMKVQSVETGSGDVTGDKGRSKAESLPRKKRRKNKVDDFIVDTDEEGSDLEEISGSDGEEDGSSGRCLKSVVRAGGARFKEPGQLRNTVVISGANGCGKTAAVYAIAKELDFEIFEINSGTRRSGKDVLERVGDMTRNHLVQQHRAAQPSMDGGLDYEGNESTKSGKQGRMTAFFKSKAAPEAKARPKQAIGGQTQKPSSKAQKQSLILIEEADILYEEDKQFWAVLTSMMNQSRRPFVITCNDESLVPLQNLNLHGIFRFMPAPEPIAVDLCLLIAANEGHSLQRSAVESLYRARDRDLRATISDLNFWCQIGVGDRRGGFDWFYARWPKGCDLDDDGDVVRVISEDTYQNGMGWIGRDVMTSECDRYDREVEALQQSWNFWQVDMGDWCQSNELGSVVRAAWDSADTEGKRAAALEALDKFYQTMSDADICSAGMCATWLQEPVDPSLPDLTSKAREDFIIGRTLLEADDYIHPVMPGKTISMTLRSQARARLRSRLQDVQPSRDNAGLCAVNESSAISRLESSFHDTSKSVNRMDMAHAFDPIAIAPKAQPSSHLDPSVFDRTMQLIVLDVAPWIRGIVAFENQLMQERLKLSHILSDGGTRKRMRNTRSAYSALEGSERRSTRREQYFGDCLSTGLVMRTGGDFWQDAVAKHTKGGVLGTETRYSQQGIASRPEDEMDL</sequence>
<dbReference type="Gene3D" id="3.40.50.300">
    <property type="entry name" value="P-loop containing nucleotide triphosphate hydrolases"/>
    <property type="match status" value="1"/>
</dbReference>
<accession>A0A0A1V797</accession>
<evidence type="ECO:0000313" key="3">
    <source>
        <dbReference type="EMBL" id="EXV06117.1"/>
    </source>
</evidence>
<dbReference type="HOGENOM" id="CLU_003721_0_0_1"/>
<feature type="region of interest" description="Disordered" evidence="1">
    <location>
        <begin position="507"/>
        <end position="529"/>
    </location>
</feature>
<feature type="region of interest" description="Disordered" evidence="1">
    <location>
        <begin position="213"/>
        <end position="313"/>
    </location>
</feature>
<dbReference type="GO" id="GO:0005634">
    <property type="term" value="C:nucleus"/>
    <property type="evidence" value="ECO:0007669"/>
    <property type="project" value="TreeGrafter"/>
</dbReference>
<dbReference type="InterPro" id="IPR027417">
    <property type="entry name" value="P-loop_NTPase"/>
</dbReference>
<dbReference type="GO" id="GO:0003677">
    <property type="term" value="F:DNA binding"/>
    <property type="evidence" value="ECO:0007669"/>
    <property type="project" value="TreeGrafter"/>
</dbReference>
<feature type="domain" description="AAA+ ATPase" evidence="2">
    <location>
        <begin position="584"/>
        <end position="773"/>
    </location>
</feature>
<feature type="region of interest" description="Disordered" evidence="1">
    <location>
        <begin position="642"/>
        <end position="698"/>
    </location>
</feature>
<feature type="compositionally biased region" description="Basic and acidic residues" evidence="1">
    <location>
        <begin position="514"/>
        <end position="526"/>
    </location>
</feature>
<feature type="compositionally biased region" description="Basic and acidic residues" evidence="1">
    <location>
        <begin position="54"/>
        <end position="74"/>
    </location>
</feature>
<dbReference type="SUPFAM" id="SSF52540">
    <property type="entry name" value="P-loop containing nucleoside triphosphate hydrolases"/>
    <property type="match status" value="1"/>
</dbReference>
<feature type="compositionally biased region" description="Polar residues" evidence="1">
    <location>
        <begin position="230"/>
        <end position="245"/>
    </location>
</feature>
<dbReference type="GO" id="GO:0005524">
    <property type="term" value="F:ATP binding"/>
    <property type="evidence" value="ECO:0007669"/>
    <property type="project" value="InterPro"/>
</dbReference>
<dbReference type="EMBL" id="JELW01000001">
    <property type="protein sequence ID" value="EXV06117.1"/>
    <property type="molecule type" value="Genomic_DNA"/>
</dbReference>
<comment type="caution">
    <text evidence="3">The sequence shown here is derived from an EMBL/GenBank/DDBJ whole genome shotgun (WGS) entry which is preliminary data.</text>
</comment>
<feature type="region of interest" description="Disordered" evidence="1">
    <location>
        <begin position="1"/>
        <end position="113"/>
    </location>
</feature>
<dbReference type="GO" id="GO:0016887">
    <property type="term" value="F:ATP hydrolysis activity"/>
    <property type="evidence" value="ECO:0007669"/>
    <property type="project" value="InterPro"/>
</dbReference>
<dbReference type="Proteomes" id="UP000030151">
    <property type="component" value="Unassembled WGS sequence"/>
</dbReference>
<dbReference type="InterPro" id="IPR003959">
    <property type="entry name" value="ATPase_AAA_core"/>
</dbReference>
<feature type="compositionally biased region" description="Low complexity" evidence="1">
    <location>
        <begin position="281"/>
        <end position="302"/>
    </location>
</feature>
<gene>
    <name evidence="3" type="ORF">X797_000834</name>
</gene>
<evidence type="ECO:0000256" key="1">
    <source>
        <dbReference type="SAM" id="MobiDB-lite"/>
    </source>
</evidence>
<organism evidence="3 4">
    <name type="scientific">Metarhizium robertsii</name>
    <dbReference type="NCBI Taxonomy" id="568076"/>
    <lineage>
        <taxon>Eukaryota</taxon>
        <taxon>Fungi</taxon>
        <taxon>Dikarya</taxon>
        <taxon>Ascomycota</taxon>
        <taxon>Pezizomycotina</taxon>
        <taxon>Sordariomycetes</taxon>
        <taxon>Hypocreomycetidae</taxon>
        <taxon>Hypocreales</taxon>
        <taxon>Clavicipitaceae</taxon>
        <taxon>Metarhizium</taxon>
    </lineage>
</organism>